<evidence type="ECO:0000256" key="9">
    <source>
        <dbReference type="RuleBase" id="RU361217"/>
    </source>
</evidence>
<comment type="caution">
    <text evidence="12">The sequence shown here is derived from an EMBL/GenBank/DDBJ whole genome shotgun (WGS) entry which is preliminary data.</text>
</comment>
<organism evidence="12 13">
    <name type="scientific">Oceanobacillus longus</name>
    <dbReference type="NCBI Taxonomy" id="930120"/>
    <lineage>
        <taxon>Bacteria</taxon>
        <taxon>Bacillati</taxon>
        <taxon>Bacillota</taxon>
        <taxon>Bacilli</taxon>
        <taxon>Bacillales</taxon>
        <taxon>Bacillaceae</taxon>
        <taxon>Oceanobacillus</taxon>
    </lineage>
</organism>
<feature type="domain" description="FAD dependent oxidoreductase" evidence="10">
    <location>
        <begin position="20"/>
        <end position="374"/>
    </location>
</feature>
<comment type="cofactor">
    <cofactor evidence="1 9">
        <name>FAD</name>
        <dbReference type="ChEBI" id="CHEBI:57692"/>
    </cofactor>
</comment>
<feature type="domain" description="Alpha-glycerophosphate oxidase C-terminal" evidence="11">
    <location>
        <begin position="403"/>
        <end position="530"/>
    </location>
</feature>
<proteinExistence type="inferred from homology"/>
<evidence type="ECO:0000256" key="4">
    <source>
        <dbReference type="ARBA" id="ARBA00022630"/>
    </source>
</evidence>
<dbReference type="InterPro" id="IPR000447">
    <property type="entry name" value="G3P_DH_FAD-dep"/>
</dbReference>
<dbReference type="Pfam" id="PF16901">
    <property type="entry name" value="DAO_C"/>
    <property type="match status" value="1"/>
</dbReference>
<gene>
    <name evidence="12" type="ORF">ACFOUV_15935</name>
</gene>
<dbReference type="SUPFAM" id="SSF54373">
    <property type="entry name" value="FAD-linked reductases, C-terminal domain"/>
    <property type="match status" value="1"/>
</dbReference>
<sequence length="562" mass="63081">MFSSLNRQDVKTKTQNEHLDLIVIGGGITGAGITLDAVNRGMKVAQLEMQDFAAGTSSRSTKLIHGGLRYLKQFEFGVVAETGKERAIVYENGPHVTTPEWMMLPFYKGGTFGPTMTNIGLRVYDFLAGVKKSERRKMFKPEEALTREPLLNAKDLKGAGYYVEYKTDDARLTIEVIKRAVEKGALSLNYMKVTNLVYENNKVIGVEVEDQLDGSTQQYFAKKIVNAAGPWVDTLREIDHSKKGKHLRLTKGIHLVFDGGRFPLKQAIYFDTPDGRMAFAIPREGKTYVGTTDNVYTGEIANPKITVADRDYVLNAIDYMFPEVNIKPEDVESSWAGLRPLIHEEGKDPSEISRKDEIFVSDSGFISIAGGKLTGYRKMAESIVDLVGKQLETEENLKFPHVQTKELHISGGNVGGAAGFKDYINQKVAVGIEQGLKEDTAKKLAERYGSNIEIIFDIYQREKSTAEAENIDPVVLAVLRYAIDYELAYKPVDFFIRRTGALFFNIAWIHEHESDVINYMSKLFGWSNVQKQVYTEELEQALYNAVHPVKKDKKSMSETMVS</sequence>
<evidence type="ECO:0000256" key="2">
    <source>
        <dbReference type="ARBA" id="ARBA00004977"/>
    </source>
</evidence>
<keyword evidence="5" id="KW-0319">Glycerol metabolism</keyword>
<dbReference type="PANTHER" id="PTHR11985:SF35">
    <property type="entry name" value="ANAEROBIC GLYCEROL-3-PHOSPHATE DEHYDROGENASE SUBUNIT A"/>
    <property type="match status" value="1"/>
</dbReference>
<evidence type="ECO:0000256" key="7">
    <source>
        <dbReference type="ARBA" id="ARBA00023002"/>
    </source>
</evidence>
<evidence type="ECO:0000259" key="10">
    <source>
        <dbReference type="Pfam" id="PF01266"/>
    </source>
</evidence>
<dbReference type="Gene3D" id="1.10.8.870">
    <property type="entry name" value="Alpha-glycerophosphate oxidase, cap domain"/>
    <property type="match status" value="1"/>
</dbReference>
<dbReference type="Proteomes" id="UP001595772">
    <property type="component" value="Unassembled WGS sequence"/>
</dbReference>
<evidence type="ECO:0000259" key="11">
    <source>
        <dbReference type="Pfam" id="PF16901"/>
    </source>
</evidence>
<dbReference type="Gene3D" id="3.50.50.60">
    <property type="entry name" value="FAD/NAD(P)-binding domain"/>
    <property type="match status" value="1"/>
</dbReference>
<evidence type="ECO:0000256" key="3">
    <source>
        <dbReference type="ARBA" id="ARBA00007330"/>
    </source>
</evidence>
<reference evidence="13" key="1">
    <citation type="journal article" date="2019" name="Int. J. Syst. Evol. Microbiol.">
        <title>The Global Catalogue of Microorganisms (GCM) 10K type strain sequencing project: providing services to taxonomists for standard genome sequencing and annotation.</title>
        <authorList>
            <consortium name="The Broad Institute Genomics Platform"/>
            <consortium name="The Broad Institute Genome Sequencing Center for Infectious Disease"/>
            <person name="Wu L."/>
            <person name="Ma J."/>
        </authorList>
    </citation>
    <scope>NUCLEOTIDE SEQUENCE [LARGE SCALE GENOMIC DNA]</scope>
    <source>
        <strain evidence="13">IBRC-M 10703</strain>
    </source>
</reference>
<dbReference type="InterPro" id="IPR038299">
    <property type="entry name" value="DAO_C_sf"/>
</dbReference>
<name>A0ABV8H369_9BACI</name>
<dbReference type="RefSeq" id="WP_379497773.1">
    <property type="nucleotide sequence ID" value="NZ_JBHSAO010000011.1"/>
</dbReference>
<keyword evidence="7 9" id="KW-0560">Oxidoreductase</keyword>
<keyword evidence="6" id="KW-0274">FAD</keyword>
<dbReference type="EC" id="1.1.5.3" evidence="9"/>
<comment type="pathway">
    <text evidence="2">Polyol metabolism; glycerol degradation via glycerol kinase pathway; glycerone phosphate from sn-glycerol 3-phosphate (aerobic route): step 1/1.</text>
</comment>
<keyword evidence="4 9" id="KW-0285">Flavoprotein</keyword>
<evidence type="ECO:0000256" key="5">
    <source>
        <dbReference type="ARBA" id="ARBA00022798"/>
    </source>
</evidence>
<protein>
    <recommendedName>
        <fullName evidence="9">Glycerol-3-phosphate dehydrogenase</fullName>
        <ecNumber evidence="9">1.1.5.3</ecNumber>
    </recommendedName>
</protein>
<dbReference type="Pfam" id="PF01266">
    <property type="entry name" value="DAO"/>
    <property type="match status" value="1"/>
</dbReference>
<dbReference type="PROSITE" id="PS00978">
    <property type="entry name" value="FAD_G3PDH_2"/>
    <property type="match status" value="1"/>
</dbReference>
<dbReference type="GO" id="GO:0016491">
    <property type="term" value="F:oxidoreductase activity"/>
    <property type="evidence" value="ECO:0007669"/>
    <property type="project" value="UniProtKB-KW"/>
</dbReference>
<keyword evidence="13" id="KW-1185">Reference proteome</keyword>
<comment type="similarity">
    <text evidence="3 9">Belongs to the FAD-dependent glycerol-3-phosphate dehydrogenase family.</text>
</comment>
<evidence type="ECO:0000313" key="12">
    <source>
        <dbReference type="EMBL" id="MFC4025287.1"/>
    </source>
</evidence>
<dbReference type="InterPro" id="IPR006076">
    <property type="entry name" value="FAD-dep_OxRdtase"/>
</dbReference>
<dbReference type="InterPro" id="IPR031656">
    <property type="entry name" value="DAO_C"/>
</dbReference>
<dbReference type="InterPro" id="IPR036188">
    <property type="entry name" value="FAD/NAD-bd_sf"/>
</dbReference>
<dbReference type="Gene3D" id="3.30.9.10">
    <property type="entry name" value="D-Amino Acid Oxidase, subunit A, domain 2"/>
    <property type="match status" value="1"/>
</dbReference>
<dbReference type="SUPFAM" id="SSF51905">
    <property type="entry name" value="FAD/NAD(P)-binding domain"/>
    <property type="match status" value="1"/>
</dbReference>
<dbReference type="EMBL" id="JBHSAO010000011">
    <property type="protein sequence ID" value="MFC4025287.1"/>
    <property type="molecule type" value="Genomic_DNA"/>
</dbReference>
<comment type="catalytic activity">
    <reaction evidence="8 9">
        <text>a quinone + sn-glycerol 3-phosphate = dihydroxyacetone phosphate + a quinol</text>
        <dbReference type="Rhea" id="RHEA:18977"/>
        <dbReference type="ChEBI" id="CHEBI:24646"/>
        <dbReference type="ChEBI" id="CHEBI:57597"/>
        <dbReference type="ChEBI" id="CHEBI:57642"/>
        <dbReference type="ChEBI" id="CHEBI:132124"/>
        <dbReference type="EC" id="1.1.5.3"/>
    </reaction>
</comment>
<evidence type="ECO:0000256" key="1">
    <source>
        <dbReference type="ARBA" id="ARBA00001974"/>
    </source>
</evidence>
<accession>A0ABV8H369</accession>
<evidence type="ECO:0000313" key="13">
    <source>
        <dbReference type="Proteomes" id="UP001595772"/>
    </source>
</evidence>
<evidence type="ECO:0000256" key="6">
    <source>
        <dbReference type="ARBA" id="ARBA00022827"/>
    </source>
</evidence>
<evidence type="ECO:0000256" key="8">
    <source>
        <dbReference type="ARBA" id="ARBA00049055"/>
    </source>
</evidence>
<dbReference type="PROSITE" id="PS00977">
    <property type="entry name" value="FAD_G3PDH_1"/>
    <property type="match status" value="1"/>
</dbReference>
<dbReference type="PANTHER" id="PTHR11985">
    <property type="entry name" value="GLYCEROL-3-PHOSPHATE DEHYDROGENASE"/>
    <property type="match status" value="1"/>
</dbReference>
<dbReference type="PRINTS" id="PR01001">
    <property type="entry name" value="FADG3PDH"/>
</dbReference>